<reference evidence="2" key="2">
    <citation type="journal article" date="2015" name="Data Brief">
        <title>Shoot transcriptome of the giant reed, Arundo donax.</title>
        <authorList>
            <person name="Barrero R.A."/>
            <person name="Guerrero F.D."/>
            <person name="Moolhuijzen P."/>
            <person name="Goolsby J.A."/>
            <person name="Tidwell J."/>
            <person name="Bellgard S.E."/>
            <person name="Bellgard M.I."/>
        </authorList>
    </citation>
    <scope>NUCLEOTIDE SEQUENCE</scope>
    <source>
        <tissue evidence="2">Shoot tissue taken approximately 20 cm above the soil surface</tissue>
    </source>
</reference>
<evidence type="ECO:0000256" key="1">
    <source>
        <dbReference type="SAM" id="MobiDB-lite"/>
    </source>
</evidence>
<feature type="region of interest" description="Disordered" evidence="1">
    <location>
        <begin position="213"/>
        <end position="270"/>
    </location>
</feature>
<feature type="compositionally biased region" description="Pro residues" evidence="1">
    <location>
        <begin position="93"/>
        <end position="103"/>
    </location>
</feature>
<organism evidence="2">
    <name type="scientific">Arundo donax</name>
    <name type="common">Giant reed</name>
    <name type="synonym">Donax arundinaceus</name>
    <dbReference type="NCBI Taxonomy" id="35708"/>
    <lineage>
        <taxon>Eukaryota</taxon>
        <taxon>Viridiplantae</taxon>
        <taxon>Streptophyta</taxon>
        <taxon>Embryophyta</taxon>
        <taxon>Tracheophyta</taxon>
        <taxon>Spermatophyta</taxon>
        <taxon>Magnoliopsida</taxon>
        <taxon>Liliopsida</taxon>
        <taxon>Poales</taxon>
        <taxon>Poaceae</taxon>
        <taxon>PACMAD clade</taxon>
        <taxon>Arundinoideae</taxon>
        <taxon>Arundineae</taxon>
        <taxon>Arundo</taxon>
    </lineage>
</organism>
<sequence>MDNEKFHKQKKIKNSWSRSPRFTAGVGLHDELVVLLLRRAAPPAASCAAPTSRVAAPPHHAPATCCPASRKLCHPVSHSAPRCSPKRMLAAPPCQPRAVPPRHPTSHAPPCRPPDATLLAARPDARSPRWDGLCACLKRLSTASTSASESGGERVNNDASRFASAPVAMTSAIAAQMRPTCSGWLDAAASACFGEPPSSSSETVEVERHLPNGNRKCTAAAPHAGGVGRGEPKRERDLADSRGSAPLGSGPTPAPWRSLAPEPAVRCDAG</sequence>
<evidence type="ECO:0000313" key="2">
    <source>
        <dbReference type="EMBL" id="JAD77486.1"/>
    </source>
</evidence>
<feature type="region of interest" description="Disordered" evidence="1">
    <location>
        <begin position="91"/>
        <end position="118"/>
    </location>
</feature>
<dbReference type="AlphaFoldDB" id="A0A0A9CPI1"/>
<feature type="compositionally biased region" description="Basic and acidic residues" evidence="1">
    <location>
        <begin position="230"/>
        <end position="240"/>
    </location>
</feature>
<reference evidence="2" key="1">
    <citation type="submission" date="2014-09" db="EMBL/GenBank/DDBJ databases">
        <authorList>
            <person name="Magalhaes I.L.F."/>
            <person name="Oliveira U."/>
            <person name="Santos F.R."/>
            <person name="Vidigal T.H.D.A."/>
            <person name="Brescovit A.D."/>
            <person name="Santos A.J."/>
        </authorList>
    </citation>
    <scope>NUCLEOTIDE SEQUENCE</scope>
    <source>
        <tissue evidence="2">Shoot tissue taken approximately 20 cm above the soil surface</tissue>
    </source>
</reference>
<protein>
    <submittedName>
        <fullName evidence="2">Uncharacterized protein</fullName>
    </submittedName>
</protein>
<name>A0A0A9CPI1_ARUDO</name>
<proteinExistence type="predicted"/>
<dbReference type="EMBL" id="GBRH01220409">
    <property type="protein sequence ID" value="JAD77486.1"/>
    <property type="molecule type" value="Transcribed_RNA"/>
</dbReference>
<accession>A0A0A9CPI1</accession>